<name>A0A8S5Q2R0_9CAUD</name>
<dbReference type="EMBL" id="BK015561">
    <property type="protein sequence ID" value="DAE12949.1"/>
    <property type="molecule type" value="Genomic_DNA"/>
</dbReference>
<dbReference type="Gene3D" id="3.90.105.50">
    <property type="match status" value="1"/>
</dbReference>
<proteinExistence type="predicted"/>
<dbReference type="InterPro" id="IPR041657">
    <property type="entry name" value="HTH_17"/>
</dbReference>
<dbReference type="Pfam" id="PF12728">
    <property type="entry name" value="HTH_17"/>
    <property type="match status" value="1"/>
</dbReference>
<protein>
    <submittedName>
        <fullName evidence="2">Helix-turn-helix domain protein</fullName>
    </submittedName>
</protein>
<feature type="domain" description="Helix-turn-helix" evidence="1">
    <location>
        <begin position="7"/>
        <end position="54"/>
    </location>
</feature>
<sequence>MEQKTALTIKETAKEFQFPEYAIRTLVKRKAFPVIQVGNRCYIARHVFRDFLQKGGNLYEPEHHYSFQK</sequence>
<organism evidence="2">
    <name type="scientific">Myoviridae sp. ct2DO6</name>
    <dbReference type="NCBI Taxonomy" id="2825020"/>
    <lineage>
        <taxon>Viruses</taxon>
        <taxon>Duplodnaviria</taxon>
        <taxon>Heunggongvirae</taxon>
        <taxon>Uroviricota</taxon>
        <taxon>Caudoviricetes</taxon>
    </lineage>
</organism>
<reference evidence="2" key="1">
    <citation type="journal article" date="2021" name="Proc. Natl. Acad. Sci. U.S.A.">
        <title>A Catalog of Tens of Thousands of Viruses from Human Metagenomes Reveals Hidden Associations with Chronic Diseases.</title>
        <authorList>
            <person name="Tisza M.J."/>
            <person name="Buck C.B."/>
        </authorList>
    </citation>
    <scope>NUCLEOTIDE SEQUENCE</scope>
    <source>
        <strain evidence="2">Ct2DO6</strain>
    </source>
</reference>
<dbReference type="InterPro" id="IPR038148">
    <property type="entry name" value="Tn1545/Tn916_Xis"/>
</dbReference>
<evidence type="ECO:0000313" key="2">
    <source>
        <dbReference type="EMBL" id="DAE12949.1"/>
    </source>
</evidence>
<evidence type="ECO:0000259" key="1">
    <source>
        <dbReference type="Pfam" id="PF12728"/>
    </source>
</evidence>
<accession>A0A8S5Q2R0</accession>